<name>D5H7B8_SALRM</name>
<dbReference type="InterPro" id="IPR023576">
    <property type="entry name" value="UbiE/COQ5_MeTrFase_CS"/>
</dbReference>
<dbReference type="PROSITE" id="PS51608">
    <property type="entry name" value="SAM_MT_UBIE"/>
    <property type="match status" value="1"/>
</dbReference>
<comment type="pathway">
    <text evidence="5">Quinol/quinone metabolism; menaquinone biosynthesis; menaquinol from 1,4-dihydroxy-2-naphthoate: step 2/2.</text>
</comment>
<comment type="function">
    <text evidence="5">Methyltransferase required for the conversion of demethylmenaquinol (DMKH2) to menaquinol (MKH2).</text>
</comment>
<dbReference type="KEGG" id="srm:SRM_01002"/>
<reference evidence="6 7" key="1">
    <citation type="journal article" date="2010" name="ISME J.">
        <title>Fine-scale evolution: genomic, phenotypic and ecological differentiation in two coexisting Salinibacter ruber strains.</title>
        <authorList>
            <person name="Pena A."/>
            <person name="Teeling H."/>
            <person name="Huerta-Cepas J."/>
            <person name="Santos F."/>
            <person name="Yarza P."/>
            <person name="Brito-Echeverria J."/>
            <person name="Lucio M."/>
            <person name="Schmitt-Kopplin P."/>
            <person name="Meseguer I."/>
            <person name="Schenowitz C."/>
            <person name="Dossat C."/>
            <person name="Barbe V."/>
            <person name="Dopazo J."/>
            <person name="Rossello-Mora R."/>
            <person name="Schuler M."/>
            <person name="Glockner F.O."/>
            <person name="Amann R."/>
            <person name="Gabaldon T."/>
            <person name="Anton J."/>
        </authorList>
    </citation>
    <scope>NUCLEOTIDE SEQUENCE [LARGE SCALE GENOMIC DNA]</scope>
    <source>
        <strain evidence="6 7">M8</strain>
    </source>
</reference>
<dbReference type="PROSITE" id="PS01183">
    <property type="entry name" value="UBIE_1"/>
    <property type="match status" value="1"/>
</dbReference>
<dbReference type="Pfam" id="PF01209">
    <property type="entry name" value="Ubie_methyltran"/>
    <property type="match status" value="1"/>
</dbReference>
<dbReference type="Proteomes" id="UP000000933">
    <property type="component" value="Chromosome"/>
</dbReference>
<sequence>MGTLPLLFAVLFFTVPTLMPDPSHPPIGEADGKAEAVESMFDAVAPRYDLLNRVLSAGIDRYWRSRAVRTLRAEQPRRVLDVATGTADLALKVQRTLHPRETIGIDLSAKMLDRGREKIEQAGLAARIALQRADAAALPFDDGAFDAAFVAFGVRNFEDLDAGLDDIRRVLRPGGALVVLEFSTPRTTPIKQLYAWYSRHVLPRIGGLLSPDQGAYEYLPSSVAAFPDGVDFLRRMEGTGFVDLTWTPLTFGIASLYTGRVR</sequence>
<evidence type="ECO:0000256" key="5">
    <source>
        <dbReference type="HAMAP-Rule" id="MF_01813"/>
    </source>
</evidence>
<keyword evidence="4 5" id="KW-0949">S-adenosyl-L-methionine</keyword>
<reference evidence="7" key="2">
    <citation type="submission" date="2010-04" db="EMBL/GenBank/DDBJ databases">
        <title>Genome sequence of Salinibacter ruber M8.</title>
        <authorList>
            <consortium name="Genoscope"/>
        </authorList>
    </citation>
    <scope>NUCLEOTIDE SEQUENCE [LARGE SCALE GENOMIC DNA]</scope>
    <source>
        <strain evidence="7">M8</strain>
    </source>
</reference>
<keyword evidence="6" id="KW-0830">Ubiquinone</keyword>
<dbReference type="CDD" id="cd02440">
    <property type="entry name" value="AdoMet_MTases"/>
    <property type="match status" value="1"/>
</dbReference>
<evidence type="ECO:0000256" key="4">
    <source>
        <dbReference type="ARBA" id="ARBA00022691"/>
    </source>
</evidence>
<dbReference type="PATRIC" id="fig|761659.10.peg.1111"/>
<proteinExistence type="inferred from homology"/>
<feature type="binding site" evidence="5">
    <location>
        <position position="106"/>
    </location>
    <ligand>
        <name>S-adenosyl-L-methionine</name>
        <dbReference type="ChEBI" id="CHEBI:59789"/>
    </ligand>
</feature>
<organism evidence="6 7">
    <name type="scientific">Salinibacter ruber (strain M8)</name>
    <dbReference type="NCBI Taxonomy" id="761659"/>
    <lineage>
        <taxon>Bacteria</taxon>
        <taxon>Pseudomonadati</taxon>
        <taxon>Rhodothermota</taxon>
        <taxon>Rhodothermia</taxon>
        <taxon>Rhodothermales</taxon>
        <taxon>Salinibacteraceae</taxon>
        <taxon>Salinibacter</taxon>
    </lineage>
</organism>
<evidence type="ECO:0000256" key="2">
    <source>
        <dbReference type="ARBA" id="ARBA00022603"/>
    </source>
</evidence>
<comment type="similarity">
    <text evidence="5">Belongs to the class I-like SAM-binding methyltransferase superfamily. MenG/UbiE family.</text>
</comment>
<dbReference type="AlphaFoldDB" id="D5H7B8"/>
<dbReference type="NCBIfam" id="NF001244">
    <property type="entry name" value="PRK00216.1-5"/>
    <property type="match status" value="1"/>
</dbReference>
<evidence type="ECO:0000313" key="7">
    <source>
        <dbReference type="Proteomes" id="UP000000933"/>
    </source>
</evidence>
<dbReference type="InterPro" id="IPR004033">
    <property type="entry name" value="UbiE/COQ5_MeTrFase"/>
</dbReference>
<dbReference type="NCBIfam" id="TIGR01934">
    <property type="entry name" value="MenG_MenH_UbiE"/>
    <property type="match status" value="1"/>
</dbReference>
<evidence type="ECO:0000256" key="1">
    <source>
        <dbReference type="ARBA" id="ARBA00022428"/>
    </source>
</evidence>
<evidence type="ECO:0000313" key="6">
    <source>
        <dbReference type="EMBL" id="CBH23923.1"/>
    </source>
</evidence>
<feature type="binding site" evidence="5">
    <location>
        <position position="86"/>
    </location>
    <ligand>
        <name>S-adenosyl-L-methionine</name>
        <dbReference type="ChEBI" id="CHEBI:59789"/>
    </ligand>
</feature>
<comment type="caution">
    <text evidence="5">Lacks conserved residue(s) required for the propagation of feature annotation.</text>
</comment>
<dbReference type="EC" id="2.1.1.163" evidence="5"/>
<comment type="catalytic activity">
    <reaction evidence="5">
        <text>a 2-demethylmenaquinol + S-adenosyl-L-methionine = a menaquinol + S-adenosyl-L-homocysteine + H(+)</text>
        <dbReference type="Rhea" id="RHEA:42640"/>
        <dbReference type="Rhea" id="RHEA-COMP:9539"/>
        <dbReference type="Rhea" id="RHEA-COMP:9563"/>
        <dbReference type="ChEBI" id="CHEBI:15378"/>
        <dbReference type="ChEBI" id="CHEBI:18151"/>
        <dbReference type="ChEBI" id="CHEBI:55437"/>
        <dbReference type="ChEBI" id="CHEBI:57856"/>
        <dbReference type="ChEBI" id="CHEBI:59789"/>
        <dbReference type="EC" id="2.1.1.163"/>
    </reaction>
</comment>
<evidence type="ECO:0000256" key="3">
    <source>
        <dbReference type="ARBA" id="ARBA00022679"/>
    </source>
</evidence>
<dbReference type="UniPathway" id="UPA00079">
    <property type="reaction ID" value="UER00169"/>
</dbReference>
<gene>
    <name evidence="5" type="primary">menG</name>
    <name evidence="6" type="synonym">ubiE</name>
    <name evidence="6" type="ordered locus">SRM_01002</name>
</gene>
<dbReference type="HOGENOM" id="CLU_037990_0_0_10"/>
<dbReference type="HAMAP" id="MF_01813">
    <property type="entry name" value="MenG_UbiE_methyltr"/>
    <property type="match status" value="1"/>
</dbReference>
<dbReference type="EMBL" id="FP565814">
    <property type="protein sequence ID" value="CBH23923.1"/>
    <property type="molecule type" value="Genomic_DNA"/>
</dbReference>
<dbReference type="InterPro" id="IPR029063">
    <property type="entry name" value="SAM-dependent_MTases_sf"/>
</dbReference>
<dbReference type="PANTHER" id="PTHR43591">
    <property type="entry name" value="METHYLTRANSFERASE"/>
    <property type="match status" value="1"/>
</dbReference>
<accession>D5H7B8</accession>
<dbReference type="GO" id="GO:0043770">
    <property type="term" value="F:demethylmenaquinone methyltransferase activity"/>
    <property type="evidence" value="ECO:0007669"/>
    <property type="project" value="UniProtKB-UniRule"/>
</dbReference>
<dbReference type="PROSITE" id="PS01184">
    <property type="entry name" value="UBIE_2"/>
    <property type="match status" value="1"/>
</dbReference>
<keyword evidence="1 5" id="KW-0474">Menaquinone biosynthesis</keyword>
<dbReference type="GO" id="GO:0032259">
    <property type="term" value="P:methylation"/>
    <property type="evidence" value="ECO:0007669"/>
    <property type="project" value="UniProtKB-KW"/>
</dbReference>
<dbReference type="PANTHER" id="PTHR43591:SF24">
    <property type="entry name" value="2-METHOXY-6-POLYPRENYL-1,4-BENZOQUINOL METHYLASE, MITOCHONDRIAL"/>
    <property type="match status" value="1"/>
</dbReference>
<keyword evidence="3 5" id="KW-0808">Transferase</keyword>
<keyword evidence="2 5" id="KW-0489">Methyltransferase</keyword>
<dbReference type="Gene3D" id="3.40.50.150">
    <property type="entry name" value="Vaccinia Virus protein VP39"/>
    <property type="match status" value="1"/>
</dbReference>
<protein>
    <recommendedName>
        <fullName evidence="5">Demethylmenaquinone methyltransferase</fullName>
        <ecNumber evidence="5">2.1.1.163</ecNumber>
    </recommendedName>
</protein>
<feature type="binding site" evidence="5">
    <location>
        <begin position="134"/>
        <end position="135"/>
    </location>
    <ligand>
        <name>S-adenosyl-L-methionine</name>
        <dbReference type="ChEBI" id="CHEBI:59789"/>
    </ligand>
</feature>
<dbReference type="SUPFAM" id="SSF53335">
    <property type="entry name" value="S-adenosyl-L-methionine-dependent methyltransferases"/>
    <property type="match status" value="1"/>
</dbReference>
<dbReference type="GO" id="GO:0009234">
    <property type="term" value="P:menaquinone biosynthetic process"/>
    <property type="evidence" value="ECO:0007669"/>
    <property type="project" value="UniProtKB-UniRule"/>
</dbReference>